<dbReference type="GO" id="GO:0016787">
    <property type="term" value="F:hydrolase activity"/>
    <property type="evidence" value="ECO:0007669"/>
    <property type="project" value="UniProtKB-KW"/>
</dbReference>
<sequence length="575" mass="56154">MNKFQSVTKSLRWFLALLVVAFVAGCGGSSGSVALSSTKAITAYSLAGVTGTINETAKTIAVTVPNGTSVTAQVATFTAASASVTVGSPAVAQVSGTTANNFTSPVLYKVTAADGTTATYTVTVTVASSSAKAITAYSLAGVTGSISGTAISVTVPFGTNVTALVATFTTTGAGVPTISGVNQVSGSTANDFTAPLTYTVTAADSTTATYIVTVTVAANTAKAITAYSLAGVTGTISGSAIAVTMPSGTNVTALIATFTTTGTGVKVGATVQASTTTPNDFTSPVAYVVTAADASTATYTVTVTVAATAGAVVCGGASGTNCVNLGTAANYAILDEATVTFTPIATISTTPTITGAIGLSPAAASFITGFSLTLDAGKCFSTSTQVTGKLYAADYSSVNGCMASPDTATVLTTAVGDKNTAYSAAAAMPTAGGGLPAGSPHECPGVGAMSDVNNALTAGGGFPSTGLPAGVYTCGVNITIPGNLTLNGSATDVWVFKTTGTLSQSTGTQVILTGGALPQNVFWQVAGGVTIQSNAVLAGVVMSATNIQLVTGATEHGRLLARTGVLMDTNTVVQP</sequence>
<comment type="similarity">
    <text evidence="1">Belongs to the ice-binding protein family.</text>
</comment>
<dbReference type="Pfam" id="PF11999">
    <property type="entry name" value="Ice_binding"/>
    <property type="match status" value="1"/>
</dbReference>
<dbReference type="InterPro" id="IPR021884">
    <property type="entry name" value="Ice-bd_prot"/>
</dbReference>
<evidence type="ECO:0000256" key="1">
    <source>
        <dbReference type="ARBA" id="ARBA00005445"/>
    </source>
</evidence>
<keyword evidence="2" id="KW-0732">Signal</keyword>
<proteinExistence type="inferred from homology"/>
<comment type="caution">
    <text evidence="3">The sequence shown here is derived from an EMBL/GenBank/DDBJ whole genome shotgun (WGS) entry which is preliminary data.</text>
</comment>
<dbReference type="PROSITE" id="PS51257">
    <property type="entry name" value="PROKAR_LIPOPROTEIN"/>
    <property type="match status" value="1"/>
</dbReference>
<name>A0A1J5S8N1_9ZZZZ</name>
<organism evidence="3">
    <name type="scientific">mine drainage metagenome</name>
    <dbReference type="NCBI Taxonomy" id="410659"/>
    <lineage>
        <taxon>unclassified sequences</taxon>
        <taxon>metagenomes</taxon>
        <taxon>ecological metagenomes</taxon>
    </lineage>
</organism>
<keyword evidence="3" id="KW-0378">Hydrolase</keyword>
<dbReference type="AlphaFoldDB" id="A0A1J5S8N1"/>
<accession>A0A1J5S8N1</accession>
<dbReference type="EMBL" id="MLJW01000055">
    <property type="protein sequence ID" value="OIR04687.1"/>
    <property type="molecule type" value="Genomic_DNA"/>
</dbReference>
<protein>
    <submittedName>
        <fullName evidence="3">Putative glycoside hydrolase</fullName>
    </submittedName>
</protein>
<evidence type="ECO:0000256" key="2">
    <source>
        <dbReference type="ARBA" id="ARBA00022729"/>
    </source>
</evidence>
<evidence type="ECO:0000313" key="3">
    <source>
        <dbReference type="EMBL" id="OIR04687.1"/>
    </source>
</evidence>
<dbReference type="Gene3D" id="2.60.40.2340">
    <property type="match status" value="3"/>
</dbReference>
<reference evidence="3" key="1">
    <citation type="submission" date="2016-10" db="EMBL/GenBank/DDBJ databases">
        <title>Sequence of Gallionella enrichment culture.</title>
        <authorList>
            <person name="Poehlein A."/>
            <person name="Muehling M."/>
            <person name="Daniel R."/>
        </authorList>
    </citation>
    <scope>NUCLEOTIDE SEQUENCE</scope>
</reference>
<gene>
    <name evidence="3" type="ORF">GALL_130710</name>
</gene>